<feature type="transmembrane region" description="Helical" evidence="7">
    <location>
        <begin position="47"/>
        <end position="71"/>
    </location>
</feature>
<proteinExistence type="predicted"/>
<keyword evidence="10" id="KW-1185">Reference proteome</keyword>
<organism evidence="9 10">
    <name type="scientific">Ahniella affigens</name>
    <dbReference type="NCBI Taxonomy" id="2021234"/>
    <lineage>
        <taxon>Bacteria</taxon>
        <taxon>Pseudomonadati</taxon>
        <taxon>Pseudomonadota</taxon>
        <taxon>Gammaproteobacteria</taxon>
        <taxon>Lysobacterales</taxon>
        <taxon>Rhodanobacteraceae</taxon>
        <taxon>Ahniella</taxon>
    </lineage>
</organism>
<evidence type="ECO:0000256" key="6">
    <source>
        <dbReference type="SAM" id="MobiDB-lite"/>
    </source>
</evidence>
<feature type="domain" description="RDD" evidence="8">
    <location>
        <begin position="45"/>
        <end position="179"/>
    </location>
</feature>
<comment type="subcellular location">
    <subcellularLocation>
        <location evidence="1">Cell membrane</location>
        <topology evidence="1">Multi-pass membrane protein</topology>
    </subcellularLocation>
</comment>
<dbReference type="RefSeq" id="WP_106890033.1">
    <property type="nucleotide sequence ID" value="NZ_CP027860.1"/>
</dbReference>
<evidence type="ECO:0000313" key="10">
    <source>
        <dbReference type="Proteomes" id="UP000241074"/>
    </source>
</evidence>
<reference evidence="9 10" key="2">
    <citation type="submission" date="2018-03" db="EMBL/GenBank/DDBJ databases">
        <authorList>
            <person name="Keele B.F."/>
        </authorList>
    </citation>
    <scope>NUCLEOTIDE SEQUENCE [LARGE SCALE GENOMIC DNA]</scope>
    <source>
        <strain evidence="9 10">D13</strain>
    </source>
</reference>
<keyword evidence="4 7" id="KW-1133">Transmembrane helix</keyword>
<dbReference type="PANTHER" id="PTHR36115">
    <property type="entry name" value="PROLINE-RICH ANTIGEN HOMOLOG-RELATED"/>
    <property type="match status" value="1"/>
</dbReference>
<sequence>MSDENPFSPPKTDLSGESAKHASPNPSDGLGAGQTGPNNDEPELAEIIIRFLGFVIDNILLLIFVIPAMWFGGYFKAAMTGNVGIGEVLLWTAISFGLMVLLQGYPLYARGQTWAKWLLDIRIVDLQGKQPEFWRLLVMRYLAPGVLQAIPLLGPAFSLADALYIFGAQRRCLHDYFAGTRVINVQRR</sequence>
<reference evidence="9 10" key="1">
    <citation type="submission" date="2018-03" db="EMBL/GenBank/DDBJ databases">
        <title>Ahniella affigens gen. nov., sp. nov., a gammaproteobacterium isolated from sandy soil near a stream.</title>
        <authorList>
            <person name="Ko Y."/>
            <person name="Kim J.-H."/>
        </authorList>
    </citation>
    <scope>NUCLEOTIDE SEQUENCE [LARGE SCALE GENOMIC DNA]</scope>
    <source>
        <strain evidence="9 10">D13</strain>
    </source>
</reference>
<evidence type="ECO:0000256" key="3">
    <source>
        <dbReference type="ARBA" id="ARBA00022692"/>
    </source>
</evidence>
<dbReference type="AlphaFoldDB" id="A0A2P1PMN2"/>
<evidence type="ECO:0000256" key="7">
    <source>
        <dbReference type="SAM" id="Phobius"/>
    </source>
</evidence>
<dbReference type="EMBL" id="CP027860">
    <property type="protein sequence ID" value="AVP96104.1"/>
    <property type="molecule type" value="Genomic_DNA"/>
</dbReference>
<dbReference type="InterPro" id="IPR010432">
    <property type="entry name" value="RDD"/>
</dbReference>
<dbReference type="InterPro" id="IPR051791">
    <property type="entry name" value="Pra-immunoreactive"/>
</dbReference>
<evidence type="ECO:0000313" key="9">
    <source>
        <dbReference type="EMBL" id="AVP96104.1"/>
    </source>
</evidence>
<keyword evidence="2" id="KW-1003">Cell membrane</keyword>
<evidence type="ECO:0000256" key="5">
    <source>
        <dbReference type="ARBA" id="ARBA00023136"/>
    </source>
</evidence>
<accession>A0A2P1PMN2</accession>
<dbReference type="KEGG" id="xba:C7S18_02350"/>
<dbReference type="Pfam" id="PF06271">
    <property type="entry name" value="RDD"/>
    <property type="match status" value="1"/>
</dbReference>
<keyword evidence="3 7" id="KW-0812">Transmembrane</keyword>
<dbReference type="Proteomes" id="UP000241074">
    <property type="component" value="Chromosome"/>
</dbReference>
<gene>
    <name evidence="9" type="ORF">C7S18_02350</name>
</gene>
<name>A0A2P1PMN2_9GAMM</name>
<feature type="region of interest" description="Disordered" evidence="6">
    <location>
        <begin position="1"/>
        <end position="36"/>
    </location>
</feature>
<protein>
    <submittedName>
        <fullName evidence="9">RDD family protein</fullName>
    </submittedName>
</protein>
<evidence type="ECO:0000256" key="4">
    <source>
        <dbReference type="ARBA" id="ARBA00022989"/>
    </source>
</evidence>
<evidence type="ECO:0000259" key="8">
    <source>
        <dbReference type="Pfam" id="PF06271"/>
    </source>
</evidence>
<dbReference type="OrthoDB" id="8612316at2"/>
<evidence type="ECO:0000256" key="2">
    <source>
        <dbReference type="ARBA" id="ARBA00022475"/>
    </source>
</evidence>
<feature type="transmembrane region" description="Helical" evidence="7">
    <location>
        <begin position="141"/>
        <end position="166"/>
    </location>
</feature>
<keyword evidence="5 7" id="KW-0472">Membrane</keyword>
<dbReference type="GO" id="GO:0005886">
    <property type="term" value="C:plasma membrane"/>
    <property type="evidence" value="ECO:0007669"/>
    <property type="project" value="UniProtKB-SubCell"/>
</dbReference>
<feature type="transmembrane region" description="Helical" evidence="7">
    <location>
        <begin position="83"/>
        <end position="105"/>
    </location>
</feature>
<evidence type="ECO:0000256" key="1">
    <source>
        <dbReference type="ARBA" id="ARBA00004651"/>
    </source>
</evidence>